<dbReference type="AlphaFoldDB" id="A0A5C3MJ18"/>
<proteinExistence type="inferred from homology"/>
<dbReference type="Pfam" id="PF02714">
    <property type="entry name" value="RSN1_7TM"/>
    <property type="match status" value="1"/>
</dbReference>
<evidence type="ECO:0000256" key="4">
    <source>
        <dbReference type="ARBA" id="ARBA00022692"/>
    </source>
</evidence>
<accession>A0A5C3MJ18</accession>
<feature type="region of interest" description="Disordered" evidence="7">
    <location>
        <begin position="870"/>
        <end position="926"/>
    </location>
</feature>
<evidence type="ECO:0000256" key="6">
    <source>
        <dbReference type="ARBA" id="ARBA00023136"/>
    </source>
</evidence>
<dbReference type="InterPro" id="IPR032880">
    <property type="entry name" value="CSC1/OSCA1-like_N"/>
</dbReference>
<dbReference type="GO" id="GO:0005227">
    <property type="term" value="F:calcium-activated cation channel activity"/>
    <property type="evidence" value="ECO:0007669"/>
    <property type="project" value="InterPro"/>
</dbReference>
<reference evidence="12 13" key="1">
    <citation type="journal article" date="2019" name="Nat. Ecol. Evol.">
        <title>Megaphylogeny resolves global patterns of mushroom evolution.</title>
        <authorList>
            <person name="Varga T."/>
            <person name="Krizsan K."/>
            <person name="Foldi C."/>
            <person name="Dima B."/>
            <person name="Sanchez-Garcia M."/>
            <person name="Sanchez-Ramirez S."/>
            <person name="Szollosi G.J."/>
            <person name="Szarkandi J.G."/>
            <person name="Papp V."/>
            <person name="Albert L."/>
            <person name="Andreopoulos W."/>
            <person name="Angelini C."/>
            <person name="Antonin V."/>
            <person name="Barry K.W."/>
            <person name="Bougher N.L."/>
            <person name="Buchanan P."/>
            <person name="Buyck B."/>
            <person name="Bense V."/>
            <person name="Catcheside P."/>
            <person name="Chovatia M."/>
            <person name="Cooper J."/>
            <person name="Damon W."/>
            <person name="Desjardin D."/>
            <person name="Finy P."/>
            <person name="Geml J."/>
            <person name="Haridas S."/>
            <person name="Hughes K."/>
            <person name="Justo A."/>
            <person name="Karasinski D."/>
            <person name="Kautmanova I."/>
            <person name="Kiss B."/>
            <person name="Kocsube S."/>
            <person name="Kotiranta H."/>
            <person name="LaButti K.M."/>
            <person name="Lechner B.E."/>
            <person name="Liimatainen K."/>
            <person name="Lipzen A."/>
            <person name="Lukacs Z."/>
            <person name="Mihaltcheva S."/>
            <person name="Morgado L.N."/>
            <person name="Niskanen T."/>
            <person name="Noordeloos M.E."/>
            <person name="Ohm R.A."/>
            <person name="Ortiz-Santana B."/>
            <person name="Ovrebo C."/>
            <person name="Racz N."/>
            <person name="Riley R."/>
            <person name="Savchenko A."/>
            <person name="Shiryaev A."/>
            <person name="Soop K."/>
            <person name="Spirin V."/>
            <person name="Szebenyi C."/>
            <person name="Tomsovsky M."/>
            <person name="Tulloss R.E."/>
            <person name="Uehling J."/>
            <person name="Grigoriev I.V."/>
            <person name="Vagvolgyi C."/>
            <person name="Papp T."/>
            <person name="Martin F.M."/>
            <person name="Miettinen O."/>
            <person name="Hibbett D.S."/>
            <person name="Nagy L.G."/>
        </authorList>
    </citation>
    <scope>NUCLEOTIDE SEQUENCE [LARGE SCALE GENOMIC DNA]</scope>
    <source>
        <strain evidence="12 13">CBS 166.37</strain>
    </source>
</reference>
<feature type="transmembrane region" description="Helical" evidence="8">
    <location>
        <begin position="546"/>
        <end position="564"/>
    </location>
</feature>
<gene>
    <name evidence="12" type="ORF">BDQ12DRAFT_702212</name>
</gene>
<dbReference type="STRING" id="68775.A0A5C3MJ18"/>
<feature type="transmembrane region" description="Helical" evidence="8">
    <location>
        <begin position="37"/>
        <end position="54"/>
    </location>
</feature>
<keyword evidence="6 8" id="KW-0472">Membrane</keyword>
<comment type="subcellular location">
    <subcellularLocation>
        <location evidence="1">Membrane</location>
        <topology evidence="1">Multi-pass membrane protein</topology>
    </subcellularLocation>
</comment>
<evidence type="ECO:0000256" key="8">
    <source>
        <dbReference type="SAM" id="Phobius"/>
    </source>
</evidence>
<keyword evidence="5 8" id="KW-1133">Transmembrane helix</keyword>
<keyword evidence="3" id="KW-0813">Transport</keyword>
<feature type="compositionally biased region" description="Polar residues" evidence="7">
    <location>
        <begin position="870"/>
        <end position="887"/>
    </location>
</feature>
<dbReference type="GO" id="GO:0005886">
    <property type="term" value="C:plasma membrane"/>
    <property type="evidence" value="ECO:0007669"/>
    <property type="project" value="TreeGrafter"/>
</dbReference>
<feature type="domain" description="CSC1/OSCA1-like cytosolic" evidence="11">
    <location>
        <begin position="207"/>
        <end position="369"/>
    </location>
</feature>
<dbReference type="OrthoDB" id="2150324at2759"/>
<feature type="transmembrane region" description="Helical" evidence="8">
    <location>
        <begin position="675"/>
        <end position="695"/>
    </location>
</feature>
<dbReference type="PANTHER" id="PTHR13018:SF149">
    <property type="entry name" value="DOMAIN PROTEIN, PUTATIVE (AFU_ORTHOLOGUE AFUA_3G11660)-RELATED"/>
    <property type="match status" value="1"/>
</dbReference>
<feature type="transmembrane region" description="Helical" evidence="8">
    <location>
        <begin position="117"/>
        <end position="137"/>
    </location>
</feature>
<evidence type="ECO:0000259" key="11">
    <source>
        <dbReference type="Pfam" id="PF14703"/>
    </source>
</evidence>
<dbReference type="InterPro" id="IPR045122">
    <property type="entry name" value="Csc1-like"/>
</dbReference>
<evidence type="ECO:0008006" key="14">
    <source>
        <dbReference type="Google" id="ProtNLM"/>
    </source>
</evidence>
<feature type="transmembrane region" description="Helical" evidence="8">
    <location>
        <begin position="474"/>
        <end position="496"/>
    </location>
</feature>
<evidence type="ECO:0000313" key="13">
    <source>
        <dbReference type="Proteomes" id="UP000308652"/>
    </source>
</evidence>
<protein>
    <recommendedName>
        <fullName evidence="14">DUF221-domain-containing protein</fullName>
    </recommendedName>
</protein>
<feature type="domain" description="CSC1/OSCA1-like N-terminal transmembrane" evidence="10">
    <location>
        <begin position="33"/>
        <end position="182"/>
    </location>
</feature>
<dbReference type="EMBL" id="ML213590">
    <property type="protein sequence ID" value="TFK44887.1"/>
    <property type="molecule type" value="Genomic_DNA"/>
</dbReference>
<keyword evidence="13" id="KW-1185">Reference proteome</keyword>
<evidence type="ECO:0000259" key="10">
    <source>
        <dbReference type="Pfam" id="PF13967"/>
    </source>
</evidence>
<organism evidence="12 13">
    <name type="scientific">Crucibulum laeve</name>
    <dbReference type="NCBI Taxonomy" id="68775"/>
    <lineage>
        <taxon>Eukaryota</taxon>
        <taxon>Fungi</taxon>
        <taxon>Dikarya</taxon>
        <taxon>Basidiomycota</taxon>
        <taxon>Agaricomycotina</taxon>
        <taxon>Agaricomycetes</taxon>
        <taxon>Agaricomycetidae</taxon>
        <taxon>Agaricales</taxon>
        <taxon>Agaricineae</taxon>
        <taxon>Nidulariaceae</taxon>
        <taxon>Crucibulum</taxon>
    </lineage>
</organism>
<evidence type="ECO:0000259" key="9">
    <source>
        <dbReference type="Pfam" id="PF02714"/>
    </source>
</evidence>
<feature type="transmembrane region" description="Helical" evidence="8">
    <location>
        <begin position="648"/>
        <end position="669"/>
    </location>
</feature>
<sequence>MTSSPALAGRIEIDTNGIKDVFAAGRKLQPASVGTQVLLMTAISVVTVLAFNMLRPKNKIIYEPKVKYHLGNKAPPRISSSFFGWLPPVLFTKEPELLDKVGLDAVAFLRFLRLMRWLFTLTALLACGVLIPVNYLYTISHRPKYFDILSAMTIKDVKGVRLYTHVAITYIITIFVVVLVYFHWCAMLRLRKEWFASPEYIQSFYGRTLSIRHVPRKYQSDEGLRAIMDGTHMPYPATSVHIGRKVGKLPDLIEYHNNTVKELEEILVKYLKGGKIGKHRPTIRIGGCCGLGGMKKDAIDFYTAKLRRTEAAVLEYRAQIDTRRPENYGFASLAAIPYAHIAAQKFVGKHPKGTRIELAPNPRDIIWTNISKSSSSLFGKKIIGFFWLGLICFLSLIPLFPVATLANLDAITATGYIPFLQQWADDSKITYSIVDGVLPPAVSALFTFFLPRIMRWLSKYMGAQTHTRLDRAVVARYFAFLVISQLIVFTLIGVVFNSVLEIVTAIQHHKANATTILKNLNKLTGSITRTYVSQSSFWLKWFPMRGFLVFFDLAQVFNLIWISIKTRIFGRTPRDIREWTKPPTFEYAIYYSNLLFMAAVGLLFAPLAPLVVLAAAIVFWLSSWVYKYQLMFVFVTKVESGGRLWNVVINRLLVSVMLMQALMILTIGLQYKFKSLQWLSTVPPLLIIIIFKIFLKRKFDNDFRYYTPSEEDVSRAIVHSERADARAHKLEQRFGHPALHADLFTPMVHAKMMPLLKEVYQGRIHEDLQRSGGMRSGIEKPMAQDLKTSEGIKFAAVEQNELEYDPVLYQRDRGELDWDTASMASSSELKNNSRLSYGPGIRESYISSGPYSPGPPTAATYATMDSSQHLMQPSGYFDTQTPTNLVQPTLPYPPTHNSSSSFNPYTPDSSYPPPTHHQHHQSGFSA</sequence>
<comment type="similarity">
    <text evidence="2">Belongs to the CSC1 (TC 1.A.17) family.</text>
</comment>
<evidence type="ECO:0000256" key="3">
    <source>
        <dbReference type="ARBA" id="ARBA00022448"/>
    </source>
</evidence>
<evidence type="ECO:0000256" key="2">
    <source>
        <dbReference type="ARBA" id="ARBA00007779"/>
    </source>
</evidence>
<feature type="transmembrane region" description="Helical" evidence="8">
    <location>
        <begin position="162"/>
        <end position="182"/>
    </location>
</feature>
<dbReference type="Pfam" id="PF14703">
    <property type="entry name" value="PHM7_cyt"/>
    <property type="match status" value="1"/>
</dbReference>
<evidence type="ECO:0000256" key="5">
    <source>
        <dbReference type="ARBA" id="ARBA00022989"/>
    </source>
</evidence>
<feature type="transmembrane region" description="Helical" evidence="8">
    <location>
        <begin position="382"/>
        <end position="400"/>
    </location>
</feature>
<evidence type="ECO:0000313" key="12">
    <source>
        <dbReference type="EMBL" id="TFK44887.1"/>
    </source>
</evidence>
<feature type="transmembrane region" description="Helical" evidence="8">
    <location>
        <begin position="610"/>
        <end position="628"/>
    </location>
</feature>
<feature type="transmembrane region" description="Helical" evidence="8">
    <location>
        <begin position="429"/>
        <end position="453"/>
    </location>
</feature>
<name>A0A5C3MJ18_9AGAR</name>
<keyword evidence="4 8" id="KW-0812">Transmembrane</keyword>
<dbReference type="Proteomes" id="UP000308652">
    <property type="component" value="Unassembled WGS sequence"/>
</dbReference>
<dbReference type="InterPro" id="IPR003864">
    <property type="entry name" value="CSC1/OSCA1-like_7TM"/>
</dbReference>
<evidence type="ECO:0000256" key="7">
    <source>
        <dbReference type="SAM" id="MobiDB-lite"/>
    </source>
</evidence>
<dbReference type="InterPro" id="IPR027815">
    <property type="entry name" value="CSC1/OSCA1-like_cyt"/>
</dbReference>
<feature type="domain" description="CSC1/OSCA1-like 7TM region" evidence="9">
    <location>
        <begin position="380"/>
        <end position="666"/>
    </location>
</feature>
<dbReference type="PANTHER" id="PTHR13018">
    <property type="entry name" value="PROBABLE MEMBRANE PROTEIN DUF221-RELATED"/>
    <property type="match status" value="1"/>
</dbReference>
<evidence type="ECO:0000256" key="1">
    <source>
        <dbReference type="ARBA" id="ARBA00004141"/>
    </source>
</evidence>
<dbReference type="Pfam" id="PF13967">
    <property type="entry name" value="RSN1_TM"/>
    <property type="match status" value="1"/>
</dbReference>